<comment type="subunit">
    <text evidence="4">Homotetramer.</text>
</comment>
<comment type="pathway">
    <text evidence="2">Cofactor biosynthesis; thiamine diphosphate biosynthesis.</text>
</comment>
<dbReference type="InterPro" id="IPR016084">
    <property type="entry name" value="Haem_Oase-like_multi-hlx"/>
</dbReference>
<dbReference type="GO" id="GO:0009229">
    <property type="term" value="P:thiamine diphosphate biosynthetic process"/>
    <property type="evidence" value="ECO:0007669"/>
    <property type="project" value="UniProtKB-UniPathway"/>
</dbReference>
<dbReference type="EC" id="3.5.99.2" evidence="5"/>
<evidence type="ECO:0000313" key="10">
    <source>
        <dbReference type="EMBL" id="OUP52650.1"/>
    </source>
</evidence>
<accession>A0A1Y4L9R7</accession>
<reference evidence="11" key="1">
    <citation type="submission" date="2017-04" db="EMBL/GenBank/DDBJ databases">
        <title>Function of individual gut microbiota members based on whole genome sequencing of pure cultures obtained from chicken caecum.</title>
        <authorList>
            <person name="Medvecky M."/>
            <person name="Cejkova D."/>
            <person name="Polansky O."/>
            <person name="Karasova D."/>
            <person name="Kubasova T."/>
            <person name="Cizek A."/>
            <person name="Rychlik I."/>
        </authorList>
    </citation>
    <scope>NUCLEOTIDE SEQUENCE [LARGE SCALE GENOMIC DNA]</scope>
    <source>
        <strain evidence="11">An180</strain>
    </source>
</reference>
<dbReference type="InterPro" id="IPR027574">
    <property type="entry name" value="Thiaminase_II"/>
</dbReference>
<dbReference type="GO" id="GO:0050334">
    <property type="term" value="F:thiaminase activity"/>
    <property type="evidence" value="ECO:0007669"/>
    <property type="project" value="UniProtKB-EC"/>
</dbReference>
<dbReference type="SUPFAM" id="SSF48613">
    <property type="entry name" value="Heme oxygenase-like"/>
    <property type="match status" value="1"/>
</dbReference>
<evidence type="ECO:0000256" key="7">
    <source>
        <dbReference type="ARBA" id="ARBA00022977"/>
    </source>
</evidence>
<sequence>MKTTERMLAATTDLWQAYYDHPFVLGIQNGDLDHEKFRFYTIQDYLYLLDYAKVFAIGMSKTDDPDVMHVFAQYISQIMDCEMNIHEGYMGTFGISREALRQAQPALACRSYTSYMLACAQAGGPVEALTAILACAVSYEHIAREMVRRKPDCLHDAFYGAWVTGYASERYAQENVTLCELVDRLTADYTETQTQKLIDIFRTCARYEKGFWDMAWKMEQ</sequence>
<dbReference type="InterPro" id="IPR004305">
    <property type="entry name" value="Thiaminase-2/PQQC"/>
</dbReference>
<dbReference type="GO" id="GO:0009228">
    <property type="term" value="P:thiamine biosynthetic process"/>
    <property type="evidence" value="ECO:0007669"/>
    <property type="project" value="UniProtKB-KW"/>
</dbReference>
<dbReference type="PANTHER" id="PTHR43198">
    <property type="entry name" value="BIFUNCTIONAL TH2 PROTEIN"/>
    <property type="match status" value="1"/>
</dbReference>
<dbReference type="RefSeq" id="WP_087372794.1">
    <property type="nucleotide sequence ID" value="NZ_NFKK01000008.1"/>
</dbReference>
<comment type="catalytic activity">
    <reaction evidence="1">
        <text>4-amino-5-aminomethyl-2-methylpyrimidine + H2O = 4-amino-5-hydroxymethyl-2-methylpyrimidine + NH4(+)</text>
        <dbReference type="Rhea" id="RHEA:31799"/>
        <dbReference type="ChEBI" id="CHEBI:15377"/>
        <dbReference type="ChEBI" id="CHEBI:16892"/>
        <dbReference type="ChEBI" id="CHEBI:28938"/>
        <dbReference type="ChEBI" id="CHEBI:63416"/>
        <dbReference type="EC" id="3.5.99.2"/>
    </reaction>
</comment>
<dbReference type="AlphaFoldDB" id="A0A1Y4L9R7"/>
<evidence type="ECO:0000256" key="4">
    <source>
        <dbReference type="ARBA" id="ARBA00011881"/>
    </source>
</evidence>
<protein>
    <recommendedName>
        <fullName evidence="6">Aminopyrimidine aminohydrolase</fullName>
        <ecNumber evidence="5">3.5.99.2</ecNumber>
    </recommendedName>
</protein>
<proteinExistence type="inferred from homology"/>
<dbReference type="InterPro" id="IPR050967">
    <property type="entry name" value="Thiamine_Salvage_TenA"/>
</dbReference>
<keyword evidence="7" id="KW-0784">Thiamine biosynthesis</keyword>
<gene>
    <name evidence="10" type="ORF">B5F17_08060</name>
</gene>
<evidence type="ECO:0000256" key="6">
    <source>
        <dbReference type="ARBA" id="ARBA00013647"/>
    </source>
</evidence>
<feature type="domain" description="Thiaminase-2/PQQC" evidence="9">
    <location>
        <begin position="11"/>
        <end position="217"/>
    </location>
</feature>
<dbReference type="Gene3D" id="1.20.910.10">
    <property type="entry name" value="Heme oxygenase-like"/>
    <property type="match status" value="1"/>
</dbReference>
<evidence type="ECO:0000256" key="5">
    <source>
        <dbReference type="ARBA" id="ARBA00012684"/>
    </source>
</evidence>
<organism evidence="10 11">
    <name type="scientific">Butyricicoccus pullicaecorum</name>
    <dbReference type="NCBI Taxonomy" id="501571"/>
    <lineage>
        <taxon>Bacteria</taxon>
        <taxon>Bacillati</taxon>
        <taxon>Bacillota</taxon>
        <taxon>Clostridia</taxon>
        <taxon>Eubacteriales</taxon>
        <taxon>Butyricicoccaceae</taxon>
        <taxon>Butyricicoccus</taxon>
    </lineage>
</organism>
<comment type="caution">
    <text evidence="10">The sequence shown here is derived from an EMBL/GenBank/DDBJ whole genome shotgun (WGS) entry which is preliminary data.</text>
</comment>
<dbReference type="NCBIfam" id="TIGR04306">
    <property type="entry name" value="salvage_TenA"/>
    <property type="match status" value="1"/>
</dbReference>
<dbReference type="UniPathway" id="UPA00060"/>
<comment type="similarity">
    <text evidence="3">Belongs to the TenA family.</text>
</comment>
<evidence type="ECO:0000259" key="9">
    <source>
        <dbReference type="Pfam" id="PF03070"/>
    </source>
</evidence>
<evidence type="ECO:0000256" key="2">
    <source>
        <dbReference type="ARBA" id="ARBA00004948"/>
    </source>
</evidence>
<dbReference type="Pfam" id="PF03070">
    <property type="entry name" value="TENA_THI-4"/>
    <property type="match status" value="1"/>
</dbReference>
<evidence type="ECO:0000256" key="1">
    <source>
        <dbReference type="ARBA" id="ARBA00001881"/>
    </source>
</evidence>
<name>A0A1Y4L9R7_9FIRM</name>
<dbReference type="PANTHER" id="PTHR43198:SF2">
    <property type="entry name" value="SI:CH1073-67J19.1-RELATED"/>
    <property type="match status" value="1"/>
</dbReference>
<evidence type="ECO:0000256" key="8">
    <source>
        <dbReference type="ARBA" id="ARBA00048337"/>
    </source>
</evidence>
<dbReference type="CDD" id="cd19361">
    <property type="entry name" value="TenA_C_HP1287-like"/>
    <property type="match status" value="1"/>
</dbReference>
<dbReference type="EMBL" id="NFKK01000008">
    <property type="protein sequence ID" value="OUP52650.1"/>
    <property type="molecule type" value="Genomic_DNA"/>
</dbReference>
<dbReference type="Proteomes" id="UP000195897">
    <property type="component" value="Unassembled WGS sequence"/>
</dbReference>
<dbReference type="GO" id="GO:0005829">
    <property type="term" value="C:cytosol"/>
    <property type="evidence" value="ECO:0007669"/>
    <property type="project" value="TreeGrafter"/>
</dbReference>
<evidence type="ECO:0000313" key="11">
    <source>
        <dbReference type="Proteomes" id="UP000195897"/>
    </source>
</evidence>
<comment type="catalytic activity">
    <reaction evidence="8">
        <text>thiamine + H2O = 5-(2-hydroxyethyl)-4-methylthiazole + 4-amino-5-hydroxymethyl-2-methylpyrimidine + H(+)</text>
        <dbReference type="Rhea" id="RHEA:17509"/>
        <dbReference type="ChEBI" id="CHEBI:15377"/>
        <dbReference type="ChEBI" id="CHEBI:15378"/>
        <dbReference type="ChEBI" id="CHEBI:16892"/>
        <dbReference type="ChEBI" id="CHEBI:17957"/>
        <dbReference type="ChEBI" id="CHEBI:18385"/>
        <dbReference type="EC" id="3.5.99.2"/>
    </reaction>
</comment>
<evidence type="ECO:0000256" key="3">
    <source>
        <dbReference type="ARBA" id="ARBA00010264"/>
    </source>
</evidence>